<proteinExistence type="predicted"/>
<evidence type="ECO:0000313" key="2">
    <source>
        <dbReference type="EMBL" id="CAA2989460.1"/>
    </source>
</evidence>
<evidence type="ECO:0000256" key="1">
    <source>
        <dbReference type="SAM" id="Phobius"/>
    </source>
</evidence>
<organism evidence="2 3">
    <name type="scientific">Olea europaea subsp. europaea</name>
    <dbReference type="NCBI Taxonomy" id="158383"/>
    <lineage>
        <taxon>Eukaryota</taxon>
        <taxon>Viridiplantae</taxon>
        <taxon>Streptophyta</taxon>
        <taxon>Embryophyta</taxon>
        <taxon>Tracheophyta</taxon>
        <taxon>Spermatophyta</taxon>
        <taxon>Magnoliopsida</taxon>
        <taxon>eudicotyledons</taxon>
        <taxon>Gunneridae</taxon>
        <taxon>Pentapetalae</taxon>
        <taxon>asterids</taxon>
        <taxon>lamiids</taxon>
        <taxon>Lamiales</taxon>
        <taxon>Oleaceae</taxon>
        <taxon>Oleeae</taxon>
        <taxon>Olea</taxon>
    </lineage>
</organism>
<reference evidence="2 3" key="1">
    <citation type="submission" date="2019-12" db="EMBL/GenBank/DDBJ databases">
        <authorList>
            <person name="Alioto T."/>
            <person name="Alioto T."/>
            <person name="Gomez Garrido J."/>
        </authorList>
    </citation>
    <scope>NUCLEOTIDE SEQUENCE [LARGE SCALE GENOMIC DNA]</scope>
</reference>
<dbReference type="EMBL" id="CACTIH010004103">
    <property type="protein sequence ID" value="CAA2989460.1"/>
    <property type="molecule type" value="Genomic_DNA"/>
</dbReference>
<sequence length="112" mass="12900">MLPKYTDGENYLPNALLRHVRCLVIKKEEEAEFAVSDHIYFISFIQCLLTIFACHAFKGIMSWGRTTLPMLLSSMIVVEQRMRQHLAVLPASIFHMMTSKQESHCHTSTLCI</sequence>
<feature type="transmembrane region" description="Helical" evidence="1">
    <location>
        <begin position="39"/>
        <end position="57"/>
    </location>
</feature>
<keyword evidence="3" id="KW-1185">Reference proteome</keyword>
<keyword evidence="1" id="KW-0472">Membrane</keyword>
<keyword evidence="1" id="KW-1133">Transmembrane helix</keyword>
<evidence type="ECO:0000313" key="3">
    <source>
        <dbReference type="Proteomes" id="UP000594638"/>
    </source>
</evidence>
<keyword evidence="1" id="KW-0812">Transmembrane</keyword>
<dbReference type="Proteomes" id="UP000594638">
    <property type="component" value="Unassembled WGS sequence"/>
</dbReference>
<name>A0A8S0SC72_OLEEU</name>
<protein>
    <submittedName>
        <fullName evidence="2">Uncharacterized protein</fullName>
    </submittedName>
</protein>
<dbReference type="Gramene" id="OE9A107091T1">
    <property type="protein sequence ID" value="OE9A107091C1"/>
    <property type="gene ID" value="OE9A107091"/>
</dbReference>
<dbReference type="AlphaFoldDB" id="A0A8S0SC72"/>
<gene>
    <name evidence="2" type="ORF">OLEA9_A107091</name>
</gene>
<comment type="caution">
    <text evidence="2">The sequence shown here is derived from an EMBL/GenBank/DDBJ whole genome shotgun (WGS) entry which is preliminary data.</text>
</comment>
<accession>A0A8S0SC72</accession>